<name>A0ABU2RLQ7_9ACTN</name>
<dbReference type="PANTHER" id="PTHR22916:SF3">
    <property type="entry name" value="UDP-GLCNAC:BETAGAL BETA-1,3-N-ACETYLGLUCOSAMINYLTRANSFERASE-LIKE PROTEIN 1"/>
    <property type="match status" value="1"/>
</dbReference>
<keyword evidence="2" id="KW-0328">Glycosyltransferase</keyword>
<evidence type="ECO:0000313" key="2">
    <source>
        <dbReference type="EMBL" id="MDT0428354.1"/>
    </source>
</evidence>
<dbReference type="InterPro" id="IPR029044">
    <property type="entry name" value="Nucleotide-diphossugar_trans"/>
</dbReference>
<gene>
    <name evidence="2" type="ORF">RM649_11945</name>
</gene>
<organism evidence="2 3">
    <name type="scientific">Streptomyces salyersiae</name>
    <dbReference type="NCBI Taxonomy" id="3075530"/>
    <lineage>
        <taxon>Bacteria</taxon>
        <taxon>Bacillati</taxon>
        <taxon>Actinomycetota</taxon>
        <taxon>Actinomycetes</taxon>
        <taxon>Kitasatosporales</taxon>
        <taxon>Streptomycetaceae</taxon>
        <taxon>Streptomyces</taxon>
    </lineage>
</organism>
<dbReference type="InterPro" id="IPR001173">
    <property type="entry name" value="Glyco_trans_2-like"/>
</dbReference>
<dbReference type="CDD" id="cd00761">
    <property type="entry name" value="Glyco_tranf_GTA_type"/>
    <property type="match status" value="1"/>
</dbReference>
<dbReference type="EMBL" id="JAVREX010000004">
    <property type="protein sequence ID" value="MDT0428354.1"/>
    <property type="molecule type" value="Genomic_DNA"/>
</dbReference>
<dbReference type="RefSeq" id="WP_200692998.1">
    <property type="nucleotide sequence ID" value="NZ_JAVREX010000004.1"/>
</dbReference>
<sequence length="308" mass="34206">MTSSLPEGLSFVIPCFNSGRYLQEAVDSLRAQPHDFPYEVLVVDDGSDDSGTLRTISACAGLPELRVHRLGRRCGHHVARNAGVRSARFRYVMQLDADDRLATDPVLLAEGSYPDRSVRILRSDPTVAFVHTMSRMFGDFDGLTISSYPCTEELILHKHHVPTSIVHRHEDAVAGGLYDPQVVKWGDWAFAVNLLAGRFRRGAGNMIACIPGPLHEYRVHSTGQRVSGAHVSESAMTLRVVERNLDLFRHRLGRGDSAAAIARDVLAMKPSRLEDLIRMADFDLRQALTVARQRRFSLPSPYEALGIP</sequence>
<proteinExistence type="predicted"/>
<evidence type="ECO:0000313" key="3">
    <source>
        <dbReference type="Proteomes" id="UP001183777"/>
    </source>
</evidence>
<dbReference type="Pfam" id="PF00535">
    <property type="entry name" value="Glycos_transf_2"/>
    <property type="match status" value="1"/>
</dbReference>
<dbReference type="PANTHER" id="PTHR22916">
    <property type="entry name" value="GLYCOSYLTRANSFERASE"/>
    <property type="match status" value="1"/>
</dbReference>
<keyword evidence="3" id="KW-1185">Reference proteome</keyword>
<accession>A0ABU2RLQ7</accession>
<protein>
    <submittedName>
        <fullName evidence="2">Glycosyltransferase family A protein</fullName>
        <ecNumber evidence="2">2.4.-.-</ecNumber>
    </submittedName>
</protein>
<comment type="caution">
    <text evidence="2">The sequence shown here is derived from an EMBL/GenBank/DDBJ whole genome shotgun (WGS) entry which is preliminary data.</text>
</comment>
<dbReference type="GO" id="GO:0016757">
    <property type="term" value="F:glycosyltransferase activity"/>
    <property type="evidence" value="ECO:0007669"/>
    <property type="project" value="UniProtKB-KW"/>
</dbReference>
<reference evidence="3" key="1">
    <citation type="submission" date="2023-07" db="EMBL/GenBank/DDBJ databases">
        <title>30 novel species of actinomycetes from the DSMZ collection.</title>
        <authorList>
            <person name="Nouioui I."/>
        </authorList>
    </citation>
    <scope>NUCLEOTIDE SEQUENCE [LARGE SCALE GENOMIC DNA]</scope>
    <source>
        <strain evidence="3">DSM 41770</strain>
    </source>
</reference>
<evidence type="ECO:0000259" key="1">
    <source>
        <dbReference type="Pfam" id="PF00535"/>
    </source>
</evidence>
<dbReference type="Proteomes" id="UP001183777">
    <property type="component" value="Unassembled WGS sequence"/>
</dbReference>
<dbReference type="EC" id="2.4.-.-" evidence="2"/>
<dbReference type="Gene3D" id="3.90.550.10">
    <property type="entry name" value="Spore Coat Polysaccharide Biosynthesis Protein SpsA, Chain A"/>
    <property type="match status" value="1"/>
</dbReference>
<keyword evidence="2" id="KW-0808">Transferase</keyword>
<dbReference type="SUPFAM" id="SSF53448">
    <property type="entry name" value="Nucleotide-diphospho-sugar transferases"/>
    <property type="match status" value="1"/>
</dbReference>
<feature type="domain" description="Glycosyltransferase 2-like" evidence="1">
    <location>
        <begin position="10"/>
        <end position="104"/>
    </location>
</feature>